<gene>
    <name evidence="1" type="ordered locus">FsymDg_0635</name>
</gene>
<name>F8AUW2_9ACTN</name>
<dbReference type="InterPro" id="IPR012348">
    <property type="entry name" value="RNR-like"/>
</dbReference>
<evidence type="ECO:0000313" key="1">
    <source>
        <dbReference type="EMBL" id="AEH08161.1"/>
    </source>
</evidence>
<dbReference type="GO" id="GO:0016491">
    <property type="term" value="F:oxidoreductase activity"/>
    <property type="evidence" value="ECO:0007669"/>
    <property type="project" value="InterPro"/>
</dbReference>
<evidence type="ECO:0000313" key="2">
    <source>
        <dbReference type="Proteomes" id="UP000001549"/>
    </source>
</evidence>
<dbReference type="InterPro" id="IPR025859">
    <property type="entry name" value="AurF/CmlI"/>
</dbReference>
<proteinExistence type="predicted"/>
<reference evidence="1 2" key="1">
    <citation type="submission" date="2011-05" db="EMBL/GenBank/DDBJ databases">
        <title>Complete sequence of chromosome of Frankia symbiont of Datisca glomerata.</title>
        <authorList>
            <consortium name="US DOE Joint Genome Institute"/>
            <person name="Lucas S."/>
            <person name="Han J."/>
            <person name="Lapidus A."/>
            <person name="Cheng J.-F."/>
            <person name="Goodwin L."/>
            <person name="Pitluck S."/>
            <person name="Peters L."/>
            <person name="Mikhailova N."/>
            <person name="Chertkov O."/>
            <person name="Teshima H."/>
            <person name="Han C."/>
            <person name="Tapia R."/>
            <person name="Land M."/>
            <person name="Hauser L."/>
            <person name="Kyrpides N."/>
            <person name="Ivanova N."/>
            <person name="Pagani I."/>
            <person name="Berry A."/>
            <person name="Pawlowski K."/>
            <person name="Persson T."/>
            <person name="Vanden Heuvel B."/>
            <person name="Benson D."/>
            <person name="Woyke T."/>
        </authorList>
    </citation>
    <scope>NUCLEOTIDE SEQUENCE [LARGE SCALE GENOMIC DNA]</scope>
    <source>
        <strain evidence="2">4085684</strain>
    </source>
</reference>
<dbReference type="Proteomes" id="UP000001549">
    <property type="component" value="Chromosome"/>
</dbReference>
<evidence type="ECO:0008006" key="3">
    <source>
        <dbReference type="Google" id="ProtNLM"/>
    </source>
</evidence>
<dbReference type="STRING" id="656024.FsymDg_0635"/>
<sequence>MFFPSELVPYLAHEAVRVLPAALTRELAVRHLYQFLLSATHLETRIVNRGAERIAGNRVGFDLPRSCRLDAYKIYCDEGYHSLYSLDLADQIATATGIPIPRWDYGGFVERLEETGRAILPGEPVLAHLLQVIVFETLITAVLNEVPNEVPNDPTVVTAVREVTRDHARDEGHHHRFFVAFFHLLWTHLELSLRTRVAHAIPPLIRACLVWDTTPVRSSLLLAGLDEPTADTVLQDVYGGAAATRRIREVAQATRRMCESAGVLDLPGARETFAAHGIE</sequence>
<protein>
    <recommendedName>
        <fullName evidence="3">p-aminobenzoate N-oxygenase AurF</fullName>
    </recommendedName>
</protein>
<keyword evidence="2" id="KW-1185">Reference proteome</keyword>
<dbReference type="HOGENOM" id="CLU_070509_0_0_11"/>
<dbReference type="AlphaFoldDB" id="F8AUW2"/>
<organism evidence="1 2">
    <name type="scientific">Candidatus Protofrankia datiscae</name>
    <dbReference type="NCBI Taxonomy" id="2716812"/>
    <lineage>
        <taxon>Bacteria</taxon>
        <taxon>Bacillati</taxon>
        <taxon>Actinomycetota</taxon>
        <taxon>Actinomycetes</taxon>
        <taxon>Frankiales</taxon>
        <taxon>Frankiaceae</taxon>
        <taxon>Protofrankia</taxon>
    </lineage>
</organism>
<dbReference type="Gene3D" id="1.10.620.20">
    <property type="entry name" value="Ribonucleotide Reductase, subunit A"/>
    <property type="match status" value="1"/>
</dbReference>
<dbReference type="eggNOG" id="ENOG502ZC49">
    <property type="taxonomic scope" value="Bacteria"/>
</dbReference>
<accession>F8AUW2</accession>
<dbReference type="KEGG" id="fsy:FsymDg_0635"/>
<dbReference type="Pfam" id="PF11583">
    <property type="entry name" value="AurF"/>
    <property type="match status" value="1"/>
</dbReference>
<dbReference type="EMBL" id="CP002801">
    <property type="protein sequence ID" value="AEH08161.1"/>
    <property type="molecule type" value="Genomic_DNA"/>
</dbReference>